<comment type="caution">
    <text evidence="1">The sequence shown here is derived from an EMBL/GenBank/DDBJ whole genome shotgun (WGS) entry which is preliminary data.</text>
</comment>
<gene>
    <name evidence="1" type="ORF">SKAU_G00024440</name>
</gene>
<organism evidence="1 2">
    <name type="scientific">Synaphobranchus kaupii</name>
    <name type="common">Kaup's arrowtooth eel</name>
    <dbReference type="NCBI Taxonomy" id="118154"/>
    <lineage>
        <taxon>Eukaryota</taxon>
        <taxon>Metazoa</taxon>
        <taxon>Chordata</taxon>
        <taxon>Craniata</taxon>
        <taxon>Vertebrata</taxon>
        <taxon>Euteleostomi</taxon>
        <taxon>Actinopterygii</taxon>
        <taxon>Neopterygii</taxon>
        <taxon>Teleostei</taxon>
        <taxon>Anguilliformes</taxon>
        <taxon>Synaphobranchidae</taxon>
        <taxon>Synaphobranchus</taxon>
    </lineage>
</organism>
<dbReference type="EMBL" id="JAINUF010000001">
    <property type="protein sequence ID" value="KAJ8381666.1"/>
    <property type="molecule type" value="Genomic_DNA"/>
</dbReference>
<protein>
    <submittedName>
        <fullName evidence="1">Uncharacterized protein</fullName>
    </submittedName>
</protein>
<evidence type="ECO:0000313" key="1">
    <source>
        <dbReference type="EMBL" id="KAJ8381666.1"/>
    </source>
</evidence>
<dbReference type="Proteomes" id="UP001152622">
    <property type="component" value="Chromosome 1"/>
</dbReference>
<reference evidence="1" key="1">
    <citation type="journal article" date="2023" name="Science">
        <title>Genome structures resolve the early diversification of teleost fishes.</title>
        <authorList>
            <person name="Parey E."/>
            <person name="Louis A."/>
            <person name="Montfort J."/>
            <person name="Bouchez O."/>
            <person name="Roques C."/>
            <person name="Iampietro C."/>
            <person name="Lluch J."/>
            <person name="Castinel A."/>
            <person name="Donnadieu C."/>
            <person name="Desvignes T."/>
            <person name="Floi Bucao C."/>
            <person name="Jouanno E."/>
            <person name="Wen M."/>
            <person name="Mejri S."/>
            <person name="Dirks R."/>
            <person name="Jansen H."/>
            <person name="Henkel C."/>
            <person name="Chen W.J."/>
            <person name="Zahm M."/>
            <person name="Cabau C."/>
            <person name="Klopp C."/>
            <person name="Thompson A.W."/>
            <person name="Robinson-Rechavi M."/>
            <person name="Braasch I."/>
            <person name="Lecointre G."/>
            <person name="Bobe J."/>
            <person name="Postlethwait J.H."/>
            <person name="Berthelot C."/>
            <person name="Roest Crollius H."/>
            <person name="Guiguen Y."/>
        </authorList>
    </citation>
    <scope>NUCLEOTIDE SEQUENCE</scope>
    <source>
        <strain evidence="1">WJC10195</strain>
    </source>
</reference>
<proteinExistence type="predicted"/>
<evidence type="ECO:0000313" key="2">
    <source>
        <dbReference type="Proteomes" id="UP001152622"/>
    </source>
</evidence>
<name>A0A9Q1GDQ5_SYNKA</name>
<accession>A0A9Q1GDQ5</accession>
<keyword evidence="2" id="KW-1185">Reference proteome</keyword>
<sequence>MRRLFPSPTNQRCLSEFAVVGSIWGSYGRREGDANANTALRCGRFRLTHFGLGWFARDVSPSRSRGCSSADTEYKGSLLFMERTHHLGPISLRNSWERPFMSGKGISEDPAV</sequence>
<dbReference type="AlphaFoldDB" id="A0A9Q1GDQ5"/>